<proteinExistence type="predicted"/>
<gene>
    <name evidence="1" type="ORF">COY12_00915</name>
</gene>
<name>A0A2M7U9Z6_9BACT</name>
<protein>
    <submittedName>
        <fullName evidence="1">Uncharacterized protein</fullName>
    </submittedName>
</protein>
<organism evidence="1 2">
    <name type="scientific">Candidatus Roizmanbacteria bacterium CG_4_10_14_0_2_um_filter_33_96</name>
    <dbReference type="NCBI Taxonomy" id="1974821"/>
    <lineage>
        <taxon>Bacteria</taxon>
        <taxon>Candidatus Roizmaniibacteriota</taxon>
    </lineage>
</organism>
<evidence type="ECO:0000313" key="2">
    <source>
        <dbReference type="Proteomes" id="UP000229506"/>
    </source>
</evidence>
<sequence length="148" mass="17180">MKTKKNHNNWCIAIVVLLILSLNAYGYWYFKKTVPTPSDSISVIWDKHTRQDTVVGKLAALDWSKGMVDNFPYRLRLTIAVGTTRDKTSYYFNAEEVTRITVFKQVDKHKQKMPFNELKVGDQIVTIQKIDISKPPDSNLLEFRITKL</sequence>
<dbReference type="AlphaFoldDB" id="A0A2M7U9Z6"/>
<accession>A0A2M7U9Z6</accession>
<dbReference type="EMBL" id="PFOF01000029">
    <property type="protein sequence ID" value="PIZ67989.1"/>
    <property type="molecule type" value="Genomic_DNA"/>
</dbReference>
<evidence type="ECO:0000313" key="1">
    <source>
        <dbReference type="EMBL" id="PIZ67989.1"/>
    </source>
</evidence>
<dbReference type="Proteomes" id="UP000229506">
    <property type="component" value="Unassembled WGS sequence"/>
</dbReference>
<comment type="caution">
    <text evidence="1">The sequence shown here is derived from an EMBL/GenBank/DDBJ whole genome shotgun (WGS) entry which is preliminary data.</text>
</comment>
<reference evidence="2" key="1">
    <citation type="submission" date="2017-09" db="EMBL/GenBank/DDBJ databases">
        <title>Depth-based differentiation of microbial function through sediment-hosted aquifers and enrichment of novel symbionts in the deep terrestrial subsurface.</title>
        <authorList>
            <person name="Probst A.J."/>
            <person name="Ladd B."/>
            <person name="Jarett J.K."/>
            <person name="Geller-Mcgrath D.E."/>
            <person name="Sieber C.M.K."/>
            <person name="Emerson J.B."/>
            <person name="Anantharaman K."/>
            <person name="Thomas B.C."/>
            <person name="Malmstrom R."/>
            <person name="Stieglmeier M."/>
            <person name="Klingl A."/>
            <person name="Woyke T."/>
            <person name="Ryan C.M."/>
            <person name="Banfield J.F."/>
        </authorList>
    </citation>
    <scope>NUCLEOTIDE SEQUENCE [LARGE SCALE GENOMIC DNA]</scope>
</reference>